<name>A0A645G928_9ZZZZ</name>
<reference evidence="1" key="1">
    <citation type="submission" date="2019-08" db="EMBL/GenBank/DDBJ databases">
        <authorList>
            <person name="Kucharzyk K."/>
            <person name="Murdoch R.W."/>
            <person name="Higgins S."/>
            <person name="Loffler F."/>
        </authorList>
    </citation>
    <scope>NUCLEOTIDE SEQUENCE</scope>
</reference>
<proteinExistence type="predicted"/>
<accession>A0A645G928</accession>
<evidence type="ECO:0008006" key="2">
    <source>
        <dbReference type="Google" id="ProtNLM"/>
    </source>
</evidence>
<gene>
    <name evidence="1" type="ORF">SDC9_169682</name>
</gene>
<dbReference type="EMBL" id="VSSQ01070512">
    <property type="protein sequence ID" value="MPN22299.1"/>
    <property type="molecule type" value="Genomic_DNA"/>
</dbReference>
<sequence length="117" mass="12901">MPGDTDATFPGLPDSNVKNNVLLPGSTNNYTNVYEMYNYSTARVVSASTLRCNGISFNYSLSEKFAKMFFCKHISLGASVSNPFAIVSKDFRGRDAEVATGSQPRTRSYNFNLSLTF</sequence>
<protein>
    <recommendedName>
        <fullName evidence="2">TonB-dependent receptor SusC</fullName>
    </recommendedName>
</protein>
<comment type="caution">
    <text evidence="1">The sequence shown here is derived from an EMBL/GenBank/DDBJ whole genome shotgun (WGS) entry which is preliminary data.</text>
</comment>
<organism evidence="1">
    <name type="scientific">bioreactor metagenome</name>
    <dbReference type="NCBI Taxonomy" id="1076179"/>
    <lineage>
        <taxon>unclassified sequences</taxon>
        <taxon>metagenomes</taxon>
        <taxon>ecological metagenomes</taxon>
    </lineage>
</organism>
<dbReference type="AlphaFoldDB" id="A0A645G928"/>
<evidence type="ECO:0000313" key="1">
    <source>
        <dbReference type="EMBL" id="MPN22299.1"/>
    </source>
</evidence>